<dbReference type="PANTHER" id="PTHR10322">
    <property type="entry name" value="DNA POLYMERASE CATALYTIC SUBUNIT"/>
    <property type="match status" value="1"/>
</dbReference>
<protein>
    <recommendedName>
        <fullName evidence="2">DNA-directed DNA polymerase</fullName>
        <ecNumber evidence="2">2.7.7.7</ecNumber>
    </recommendedName>
</protein>
<proteinExistence type="inferred from homology"/>
<keyword evidence="3" id="KW-0808">Transferase</keyword>
<evidence type="ECO:0000259" key="8">
    <source>
        <dbReference type="Pfam" id="PF00136"/>
    </source>
</evidence>
<dbReference type="InterPro" id="IPR023211">
    <property type="entry name" value="DNA_pol_palm_dom_sf"/>
</dbReference>
<dbReference type="AlphaFoldDB" id="A0A7C2BK48"/>
<dbReference type="SMART" id="SM00486">
    <property type="entry name" value="POLBc"/>
    <property type="match status" value="1"/>
</dbReference>
<evidence type="ECO:0000256" key="4">
    <source>
        <dbReference type="ARBA" id="ARBA00022695"/>
    </source>
</evidence>
<dbReference type="Gene3D" id="3.90.1600.10">
    <property type="entry name" value="Palm domain of DNA polymerase"/>
    <property type="match status" value="1"/>
</dbReference>
<evidence type="ECO:0000256" key="6">
    <source>
        <dbReference type="ARBA" id="ARBA00023125"/>
    </source>
</evidence>
<evidence type="ECO:0000256" key="7">
    <source>
        <dbReference type="ARBA" id="ARBA00049244"/>
    </source>
</evidence>
<reference evidence="9" key="1">
    <citation type="journal article" date="2020" name="mSystems">
        <title>Genome- and Community-Level Interaction Insights into Carbon Utilization and Element Cycling Functions of Hydrothermarchaeota in Hydrothermal Sediment.</title>
        <authorList>
            <person name="Zhou Z."/>
            <person name="Liu Y."/>
            <person name="Xu W."/>
            <person name="Pan J."/>
            <person name="Luo Z.H."/>
            <person name="Li M."/>
        </authorList>
    </citation>
    <scope>NUCLEOTIDE SEQUENCE [LARGE SCALE GENOMIC DNA]</scope>
    <source>
        <strain evidence="9">SpSt-23</strain>
    </source>
</reference>
<name>A0A7C2BK48_9CREN</name>
<sequence length="637" mass="72593">MRRIWLLDASIRDDKVVLSLYDEEEHAVRERETELVFHGYITSENPAQLAEEVGDLEGVVSAWVEKFRVPPYYDDAVDVVVFKTKSYRLLRKLLNRGVGKGLKPVNNYPHPLVEALYRAGIRPLTRIAADGNSIPTVVEWNPVDKDPVVDYVVLRVEHGYFVAETSGGVSRFWRLEDVADFIASNMFLLAFTDEFIYTRLLEAEPGLTRKVYRWVTGGSFHPSEYFEWSRLSYTPLSMMGNVSIGRILTTLEALLARDRRLLVDKTYGRREPWRTMRELLVYDRGGVVYQPRPGLYWGVCQVDFKSLYPSIIVKYNISGETVDKPTCSSRTSFQWSPHTVCTDEEGVVPGSIRRLIELKELYDELGRKTGDELYEHRKSAVKWILVASFGYLGYRNSLFGSVMAHELVTSTSRELMKRARLAVEEKGYRVVHAIVDSVFIQGVASPDECSIVKELIEKATGFKAKVEAHFTWLYIPRDVRGLKGVANRYYGLLSSGGLKAKGVMLVRKDTPILVKKAQYEALRELSKAVKPDEMISQLARAHAVIDSYVEKLRKGVFNTLDLVISRGARGGDYVRPPSYVFEGEPPYRVVYVSGRLRFLKKIEPLKIDVNKYVELLEKARGELPREKDVEACLTGNK</sequence>
<dbReference type="Pfam" id="PF00136">
    <property type="entry name" value="DNA_pol_B"/>
    <property type="match status" value="1"/>
</dbReference>
<evidence type="ECO:0000256" key="3">
    <source>
        <dbReference type="ARBA" id="ARBA00022679"/>
    </source>
</evidence>
<evidence type="ECO:0000313" key="9">
    <source>
        <dbReference type="EMBL" id="HEF86989.1"/>
    </source>
</evidence>
<dbReference type="InterPro" id="IPR050240">
    <property type="entry name" value="DNA_pol_type-B"/>
</dbReference>
<dbReference type="GO" id="GO:0000166">
    <property type="term" value="F:nucleotide binding"/>
    <property type="evidence" value="ECO:0007669"/>
    <property type="project" value="InterPro"/>
</dbReference>
<accession>A0A7C2BK48</accession>
<gene>
    <name evidence="9" type="ORF">ENP55_01520</name>
</gene>
<dbReference type="InterPro" id="IPR042087">
    <property type="entry name" value="DNA_pol_B_thumb"/>
</dbReference>
<dbReference type="SUPFAM" id="SSF56672">
    <property type="entry name" value="DNA/RNA polymerases"/>
    <property type="match status" value="1"/>
</dbReference>
<dbReference type="PANTHER" id="PTHR10322:SF23">
    <property type="entry name" value="DNA POLYMERASE DELTA CATALYTIC SUBUNIT"/>
    <property type="match status" value="1"/>
</dbReference>
<feature type="domain" description="DNA-directed DNA polymerase family B multifunctional" evidence="8">
    <location>
        <begin position="284"/>
        <end position="566"/>
    </location>
</feature>
<dbReference type="EMBL" id="DSJT01000005">
    <property type="protein sequence ID" value="HEF86989.1"/>
    <property type="molecule type" value="Genomic_DNA"/>
</dbReference>
<dbReference type="GO" id="GO:0003677">
    <property type="term" value="F:DNA binding"/>
    <property type="evidence" value="ECO:0007669"/>
    <property type="project" value="UniProtKB-KW"/>
</dbReference>
<dbReference type="Gene3D" id="1.10.287.690">
    <property type="entry name" value="Helix hairpin bin"/>
    <property type="match status" value="1"/>
</dbReference>
<dbReference type="GO" id="GO:0006261">
    <property type="term" value="P:DNA-templated DNA replication"/>
    <property type="evidence" value="ECO:0007669"/>
    <property type="project" value="TreeGrafter"/>
</dbReference>
<organism evidence="9">
    <name type="scientific">Thermosphaera aggregans</name>
    <dbReference type="NCBI Taxonomy" id="54254"/>
    <lineage>
        <taxon>Archaea</taxon>
        <taxon>Thermoproteota</taxon>
        <taxon>Thermoprotei</taxon>
        <taxon>Desulfurococcales</taxon>
        <taxon>Desulfurococcaceae</taxon>
        <taxon>Thermosphaera</taxon>
    </lineage>
</organism>
<dbReference type="EC" id="2.7.7.7" evidence="2"/>
<dbReference type="InterPro" id="IPR006172">
    <property type="entry name" value="DNA-dir_DNA_pol_B"/>
</dbReference>
<comment type="similarity">
    <text evidence="1">Belongs to the DNA polymerase type-B family.</text>
</comment>
<evidence type="ECO:0000256" key="2">
    <source>
        <dbReference type="ARBA" id="ARBA00012417"/>
    </source>
</evidence>
<keyword evidence="6" id="KW-0238">DNA-binding</keyword>
<dbReference type="InterPro" id="IPR006134">
    <property type="entry name" value="DNA-dir_DNA_pol_B_multi_dom"/>
</dbReference>
<dbReference type="InterPro" id="IPR043502">
    <property type="entry name" value="DNA/RNA_pol_sf"/>
</dbReference>
<dbReference type="GO" id="GO:0003887">
    <property type="term" value="F:DNA-directed DNA polymerase activity"/>
    <property type="evidence" value="ECO:0007669"/>
    <property type="project" value="UniProtKB-KW"/>
</dbReference>
<comment type="caution">
    <text evidence="9">The sequence shown here is derived from an EMBL/GenBank/DDBJ whole genome shotgun (WGS) entry which is preliminary data.</text>
</comment>
<comment type="catalytic activity">
    <reaction evidence="7">
        <text>DNA(n) + a 2'-deoxyribonucleoside 5'-triphosphate = DNA(n+1) + diphosphate</text>
        <dbReference type="Rhea" id="RHEA:22508"/>
        <dbReference type="Rhea" id="RHEA-COMP:17339"/>
        <dbReference type="Rhea" id="RHEA-COMP:17340"/>
        <dbReference type="ChEBI" id="CHEBI:33019"/>
        <dbReference type="ChEBI" id="CHEBI:61560"/>
        <dbReference type="ChEBI" id="CHEBI:173112"/>
        <dbReference type="EC" id="2.7.7.7"/>
    </reaction>
</comment>
<keyword evidence="5" id="KW-0239">DNA-directed DNA polymerase</keyword>
<keyword evidence="4" id="KW-0548">Nucleotidyltransferase</keyword>
<evidence type="ECO:0000256" key="1">
    <source>
        <dbReference type="ARBA" id="ARBA00005755"/>
    </source>
</evidence>
<evidence type="ECO:0000256" key="5">
    <source>
        <dbReference type="ARBA" id="ARBA00022932"/>
    </source>
</evidence>
<dbReference type="Gene3D" id="1.10.132.60">
    <property type="entry name" value="DNA polymerase family B, C-terminal domain"/>
    <property type="match status" value="1"/>
</dbReference>